<reference evidence="2" key="1">
    <citation type="journal article" date="2023" name="Plant J.">
        <title>Genome sequences and population genomics provide insights into the demographic history, inbreeding, and mutation load of two 'living fossil' tree species of Dipteronia.</title>
        <authorList>
            <person name="Feng Y."/>
            <person name="Comes H.P."/>
            <person name="Chen J."/>
            <person name="Zhu S."/>
            <person name="Lu R."/>
            <person name="Zhang X."/>
            <person name="Li P."/>
            <person name="Qiu J."/>
            <person name="Olsen K.M."/>
            <person name="Qiu Y."/>
        </authorList>
    </citation>
    <scope>NUCLEOTIDE SEQUENCE</scope>
    <source>
        <strain evidence="2">NBL</strain>
    </source>
</reference>
<dbReference type="InterPro" id="IPR052343">
    <property type="entry name" value="Retrotransposon-Effector_Assoc"/>
</dbReference>
<organism evidence="2 3">
    <name type="scientific">Dipteronia sinensis</name>
    <dbReference type="NCBI Taxonomy" id="43782"/>
    <lineage>
        <taxon>Eukaryota</taxon>
        <taxon>Viridiplantae</taxon>
        <taxon>Streptophyta</taxon>
        <taxon>Embryophyta</taxon>
        <taxon>Tracheophyta</taxon>
        <taxon>Spermatophyta</taxon>
        <taxon>Magnoliopsida</taxon>
        <taxon>eudicotyledons</taxon>
        <taxon>Gunneridae</taxon>
        <taxon>Pentapetalae</taxon>
        <taxon>rosids</taxon>
        <taxon>malvids</taxon>
        <taxon>Sapindales</taxon>
        <taxon>Sapindaceae</taxon>
        <taxon>Hippocastanoideae</taxon>
        <taxon>Acereae</taxon>
        <taxon>Dipteronia</taxon>
    </lineage>
</organism>
<dbReference type="AlphaFoldDB" id="A0AAE0E574"/>
<evidence type="ECO:0000313" key="2">
    <source>
        <dbReference type="EMBL" id="KAK3206654.1"/>
    </source>
</evidence>
<gene>
    <name evidence="2" type="ORF">Dsin_020700</name>
</gene>
<keyword evidence="3" id="KW-1185">Reference proteome</keyword>
<dbReference type="PANTHER" id="PTHR46890:SF48">
    <property type="entry name" value="RNA-DIRECTED DNA POLYMERASE"/>
    <property type="match status" value="1"/>
</dbReference>
<dbReference type="PANTHER" id="PTHR46890">
    <property type="entry name" value="NON-LTR RETROLELEMENT REVERSE TRANSCRIPTASE-LIKE PROTEIN-RELATED"/>
    <property type="match status" value="1"/>
</dbReference>
<feature type="domain" description="Reverse transcriptase" evidence="1">
    <location>
        <begin position="53"/>
        <end position="218"/>
    </location>
</feature>
<protein>
    <recommendedName>
        <fullName evidence="1">Reverse transcriptase domain-containing protein</fullName>
    </recommendedName>
</protein>
<dbReference type="Pfam" id="PF00078">
    <property type="entry name" value="RVT_1"/>
    <property type="match status" value="1"/>
</dbReference>
<dbReference type="CDD" id="cd01650">
    <property type="entry name" value="RT_nLTR_like"/>
    <property type="match status" value="1"/>
</dbReference>
<evidence type="ECO:0000259" key="1">
    <source>
        <dbReference type="Pfam" id="PF00078"/>
    </source>
</evidence>
<proteinExistence type="predicted"/>
<comment type="caution">
    <text evidence="2">The sequence shown here is derived from an EMBL/GenBank/DDBJ whole genome shotgun (WGS) entry which is preliminary data.</text>
</comment>
<dbReference type="InterPro" id="IPR000477">
    <property type="entry name" value="RT_dom"/>
</dbReference>
<evidence type="ECO:0000313" key="3">
    <source>
        <dbReference type="Proteomes" id="UP001281410"/>
    </source>
</evidence>
<dbReference type="InterPro" id="IPR043502">
    <property type="entry name" value="DNA/RNA_pol_sf"/>
</dbReference>
<sequence length="238" mass="26561">MSPLKAPGPDGLSAGFYQKFWGRIGQSITKCCLTILNEEGPVGDINITIISLIPKSQSSKFMTDNRPISPCNVLYKITAKTVSNRFKNILSEVISEEQCAFIPSRLISDNTKVGFECLHKIKRRKRKNDSMEIKLDMSKAFDRVEWNFVGKMMLSLGFPASWVDLIYHYISSVSYSFMLNGEVHGNISPSGGLRQGDPMSPYIFIICAEGLSCMLKRKAILMDSVATRRGRLALICSS</sequence>
<dbReference type="SUPFAM" id="SSF56672">
    <property type="entry name" value="DNA/RNA polymerases"/>
    <property type="match status" value="1"/>
</dbReference>
<accession>A0AAE0E574</accession>
<dbReference type="Proteomes" id="UP001281410">
    <property type="component" value="Unassembled WGS sequence"/>
</dbReference>
<dbReference type="EMBL" id="JANJYJ010000006">
    <property type="protein sequence ID" value="KAK3206654.1"/>
    <property type="molecule type" value="Genomic_DNA"/>
</dbReference>
<name>A0AAE0E574_9ROSI</name>